<evidence type="ECO:0000313" key="1">
    <source>
        <dbReference type="EMBL" id="CAH1990371.1"/>
    </source>
</evidence>
<reference evidence="1" key="1">
    <citation type="submission" date="2022-03" db="EMBL/GenBank/DDBJ databases">
        <authorList>
            <person name="Sayadi A."/>
        </authorList>
    </citation>
    <scope>NUCLEOTIDE SEQUENCE</scope>
</reference>
<dbReference type="OrthoDB" id="6779770at2759"/>
<gene>
    <name evidence="1" type="ORF">ACAOBT_LOCUS19618</name>
</gene>
<proteinExistence type="predicted"/>
<dbReference type="AlphaFoldDB" id="A0A9P0PMV7"/>
<comment type="caution">
    <text evidence="1">The sequence shown here is derived from an EMBL/GenBank/DDBJ whole genome shotgun (WGS) entry which is preliminary data.</text>
</comment>
<protein>
    <submittedName>
        <fullName evidence="1">Uncharacterized protein</fullName>
    </submittedName>
</protein>
<name>A0A9P0PMV7_ACAOB</name>
<accession>A0A9P0PMV7</accession>
<dbReference type="Proteomes" id="UP001152888">
    <property type="component" value="Unassembled WGS sequence"/>
</dbReference>
<evidence type="ECO:0000313" key="2">
    <source>
        <dbReference type="Proteomes" id="UP001152888"/>
    </source>
</evidence>
<sequence length="119" mass="13462">MYRTASKKSTDRKVTKAMQEVKTISQSNLLDFGRFINDAYEKTGSTDAVEKNEEVMLRGSKKNSSKANFCLHSNPEEAVTEKYIAKLTNIFNNMVNLEVSDCLGTGQHFVVYANLICRR</sequence>
<dbReference type="EMBL" id="CAKOFQ010007085">
    <property type="protein sequence ID" value="CAH1990371.1"/>
    <property type="molecule type" value="Genomic_DNA"/>
</dbReference>
<keyword evidence="2" id="KW-1185">Reference proteome</keyword>
<organism evidence="1 2">
    <name type="scientific">Acanthoscelides obtectus</name>
    <name type="common">Bean weevil</name>
    <name type="synonym">Bruchus obtectus</name>
    <dbReference type="NCBI Taxonomy" id="200917"/>
    <lineage>
        <taxon>Eukaryota</taxon>
        <taxon>Metazoa</taxon>
        <taxon>Ecdysozoa</taxon>
        <taxon>Arthropoda</taxon>
        <taxon>Hexapoda</taxon>
        <taxon>Insecta</taxon>
        <taxon>Pterygota</taxon>
        <taxon>Neoptera</taxon>
        <taxon>Endopterygota</taxon>
        <taxon>Coleoptera</taxon>
        <taxon>Polyphaga</taxon>
        <taxon>Cucujiformia</taxon>
        <taxon>Chrysomeloidea</taxon>
        <taxon>Chrysomelidae</taxon>
        <taxon>Bruchinae</taxon>
        <taxon>Bruchini</taxon>
        <taxon>Acanthoscelides</taxon>
    </lineage>
</organism>